<keyword evidence="6" id="KW-0863">Zinc-finger</keyword>
<keyword evidence="13" id="KW-1185">Reference proteome</keyword>
<dbReference type="GO" id="GO:0008270">
    <property type="term" value="F:zinc ion binding"/>
    <property type="evidence" value="ECO:0007669"/>
    <property type="project" value="UniProtKB-KW"/>
</dbReference>
<reference evidence="12 13" key="1">
    <citation type="journal article" date="2015" name="Genome Biol. Evol.">
        <title>Phylogenomic analyses indicate that early fungi evolved digesting cell walls of algal ancestors of land plants.</title>
        <authorList>
            <person name="Chang Y."/>
            <person name="Wang S."/>
            <person name="Sekimoto S."/>
            <person name="Aerts A.L."/>
            <person name="Choi C."/>
            <person name="Clum A."/>
            <person name="LaButti K.M."/>
            <person name="Lindquist E.A."/>
            <person name="Yee Ngan C."/>
            <person name="Ohm R.A."/>
            <person name="Salamov A.A."/>
            <person name="Grigoriev I.V."/>
            <person name="Spatafora J.W."/>
            <person name="Berbee M.L."/>
        </authorList>
    </citation>
    <scope>NUCLEOTIDE SEQUENCE [LARGE SCALE GENOMIC DNA]</scope>
    <source>
        <strain evidence="12 13">JEL478</strain>
    </source>
</reference>
<keyword evidence="4" id="KW-0479">Metal-binding</keyword>
<evidence type="ECO:0000256" key="10">
    <source>
        <dbReference type="SAM" id="MobiDB-lite"/>
    </source>
</evidence>
<comment type="similarity">
    <text evidence="2">Belongs to the UVSSA family.</text>
</comment>
<evidence type="ECO:0000313" key="13">
    <source>
        <dbReference type="Proteomes" id="UP000070544"/>
    </source>
</evidence>
<evidence type="ECO:0000256" key="5">
    <source>
        <dbReference type="ARBA" id="ARBA00022763"/>
    </source>
</evidence>
<dbReference type="GO" id="GO:0005694">
    <property type="term" value="C:chromosome"/>
    <property type="evidence" value="ECO:0007669"/>
    <property type="project" value="UniProtKB-SubCell"/>
</dbReference>
<feature type="region of interest" description="Disordered" evidence="10">
    <location>
        <begin position="139"/>
        <end position="159"/>
    </location>
</feature>
<evidence type="ECO:0000259" key="11">
    <source>
        <dbReference type="Pfam" id="PF09740"/>
    </source>
</evidence>
<dbReference type="EMBL" id="KQ965737">
    <property type="protein sequence ID" value="KXS19760.1"/>
    <property type="molecule type" value="Genomic_DNA"/>
</dbReference>
<evidence type="ECO:0000256" key="6">
    <source>
        <dbReference type="ARBA" id="ARBA00022771"/>
    </source>
</evidence>
<evidence type="ECO:0000256" key="1">
    <source>
        <dbReference type="ARBA" id="ARBA00004286"/>
    </source>
</evidence>
<dbReference type="InterPro" id="IPR049408">
    <property type="entry name" value="UVSSA_N_a-solenoid_rpt"/>
</dbReference>
<gene>
    <name evidence="12" type="ORF">M427DRAFT_52635</name>
</gene>
<dbReference type="Pfam" id="PF20867">
    <property type="entry name" value="UVSSA_N"/>
    <property type="match status" value="1"/>
</dbReference>
<evidence type="ECO:0000256" key="8">
    <source>
        <dbReference type="ARBA" id="ARBA00023054"/>
    </source>
</evidence>
<dbReference type="STRING" id="1344416.A0A139ASP2"/>
<feature type="domain" description="UV-stimulated scaffold protein A C-terminal" evidence="11">
    <location>
        <begin position="212"/>
        <end position="312"/>
    </location>
</feature>
<dbReference type="GO" id="GO:0006283">
    <property type="term" value="P:transcription-coupled nucleotide-excision repair"/>
    <property type="evidence" value="ECO:0007669"/>
    <property type="project" value="TreeGrafter"/>
</dbReference>
<dbReference type="GO" id="GO:0009411">
    <property type="term" value="P:response to UV"/>
    <property type="evidence" value="ECO:0007669"/>
    <property type="project" value="InterPro"/>
</dbReference>
<dbReference type="OrthoDB" id="5594015at2759"/>
<comment type="subcellular location">
    <subcellularLocation>
        <location evidence="1">Chromosome</location>
    </subcellularLocation>
</comment>
<dbReference type="Proteomes" id="UP000070544">
    <property type="component" value="Unassembled WGS sequence"/>
</dbReference>
<keyword evidence="3" id="KW-0158">Chromosome</keyword>
<keyword evidence="5" id="KW-0227">DNA damage</keyword>
<sequence>MPSKDTLSILVARLVKSSELDETLLIELKRRCKQSETTVLEAYSNLKELMTSPTASTRLGVLAVVDVLCNRSHPFRARFFSDLGSWGQKCEGVDLTRNRDTDLLRERARTLLERLHKKFAPAYPELRSVQTFLDRLLPSLNPEPERRTPRINPPEQRTRRQQAHINVEVSPPFDPTTADVLTVNAIRHPEPDNGENTDNEVTNSQRAELLVTAPVVDYDEDLSHWQTSSMNFNQSGLKRAHRFLGEVTDDHELSEESIAALKRRRVRINVTESVSDIHECRFPLTNGLLCRRKDLRICPLHGLIKPRDEKGNLLI</sequence>
<dbReference type="GO" id="GO:0000993">
    <property type="term" value="F:RNA polymerase II complex binding"/>
    <property type="evidence" value="ECO:0007669"/>
    <property type="project" value="TreeGrafter"/>
</dbReference>
<proteinExistence type="inferred from homology"/>
<organism evidence="12 13">
    <name type="scientific">Gonapodya prolifera (strain JEL478)</name>
    <name type="common">Monoblepharis prolifera</name>
    <dbReference type="NCBI Taxonomy" id="1344416"/>
    <lineage>
        <taxon>Eukaryota</taxon>
        <taxon>Fungi</taxon>
        <taxon>Fungi incertae sedis</taxon>
        <taxon>Chytridiomycota</taxon>
        <taxon>Chytridiomycota incertae sedis</taxon>
        <taxon>Monoblepharidomycetes</taxon>
        <taxon>Monoblepharidales</taxon>
        <taxon>Gonapodyaceae</taxon>
        <taxon>Gonapodya</taxon>
    </lineage>
</organism>
<evidence type="ECO:0000256" key="7">
    <source>
        <dbReference type="ARBA" id="ARBA00022833"/>
    </source>
</evidence>
<keyword evidence="8" id="KW-0175">Coiled coil</keyword>
<evidence type="ECO:0000256" key="2">
    <source>
        <dbReference type="ARBA" id="ARBA00009240"/>
    </source>
</evidence>
<dbReference type="InterPro" id="IPR049431">
    <property type="entry name" value="UVSSA_C"/>
</dbReference>
<evidence type="ECO:0000256" key="4">
    <source>
        <dbReference type="ARBA" id="ARBA00022723"/>
    </source>
</evidence>
<accession>A0A139ASP2</accession>
<dbReference type="InterPro" id="IPR018610">
    <property type="entry name" value="UVSSA"/>
</dbReference>
<evidence type="ECO:0000313" key="12">
    <source>
        <dbReference type="EMBL" id="KXS19760.1"/>
    </source>
</evidence>
<evidence type="ECO:0000256" key="9">
    <source>
        <dbReference type="ARBA" id="ARBA00023204"/>
    </source>
</evidence>
<name>A0A139ASP2_GONPJ</name>
<dbReference type="AlphaFoldDB" id="A0A139ASP2"/>
<dbReference type="PANTHER" id="PTHR28670:SF1">
    <property type="entry name" value="UV-STIMULATED SCAFFOLD PROTEIN A"/>
    <property type="match status" value="1"/>
</dbReference>
<evidence type="ECO:0000256" key="3">
    <source>
        <dbReference type="ARBA" id="ARBA00022454"/>
    </source>
</evidence>
<keyword evidence="7" id="KW-0862">Zinc</keyword>
<keyword evidence="9" id="KW-0234">DNA repair</keyword>
<dbReference type="PANTHER" id="PTHR28670">
    <property type="entry name" value="UV-STIMULATED SCAFFOLD PROTEIN A"/>
    <property type="match status" value="1"/>
</dbReference>
<protein>
    <recommendedName>
        <fullName evidence="11">UV-stimulated scaffold protein A C-terminal domain-containing protein</fullName>
    </recommendedName>
</protein>
<dbReference type="Pfam" id="PF09740">
    <property type="entry name" value="DUF2043"/>
    <property type="match status" value="1"/>
</dbReference>